<feature type="compositionally biased region" description="Polar residues" evidence="1">
    <location>
        <begin position="17"/>
        <end position="27"/>
    </location>
</feature>
<comment type="caution">
    <text evidence="2">The sequence shown here is derived from an EMBL/GenBank/DDBJ whole genome shotgun (WGS) entry which is preliminary data.</text>
</comment>
<dbReference type="EMBL" id="VDEP01000387">
    <property type="protein sequence ID" value="KAA1090356.1"/>
    <property type="molecule type" value="Genomic_DNA"/>
</dbReference>
<dbReference type="Proteomes" id="UP000325313">
    <property type="component" value="Unassembled WGS sequence"/>
</dbReference>
<name>A0A5B0NP85_PUCGR</name>
<evidence type="ECO:0000256" key="1">
    <source>
        <dbReference type="SAM" id="MobiDB-lite"/>
    </source>
</evidence>
<protein>
    <submittedName>
        <fullName evidence="2">Uncharacterized protein</fullName>
    </submittedName>
</protein>
<evidence type="ECO:0000313" key="2">
    <source>
        <dbReference type="EMBL" id="KAA1090356.1"/>
    </source>
</evidence>
<feature type="region of interest" description="Disordered" evidence="1">
    <location>
        <begin position="57"/>
        <end position="80"/>
    </location>
</feature>
<evidence type="ECO:0000313" key="3">
    <source>
        <dbReference type="Proteomes" id="UP000325313"/>
    </source>
</evidence>
<gene>
    <name evidence="2" type="ORF">PGTUg99_003945</name>
</gene>
<reference evidence="2 3" key="1">
    <citation type="submission" date="2019-05" db="EMBL/GenBank/DDBJ databases">
        <title>Emergence of the Ug99 lineage of the wheat stem rust pathogen through somatic hybridization.</title>
        <authorList>
            <person name="Li F."/>
            <person name="Upadhyaya N.M."/>
            <person name="Sperschneider J."/>
            <person name="Matny O."/>
            <person name="Nguyen-Phuc H."/>
            <person name="Mago R."/>
            <person name="Raley C."/>
            <person name="Miller M.E."/>
            <person name="Silverstein K.A.T."/>
            <person name="Henningsen E."/>
            <person name="Hirsch C.D."/>
            <person name="Visser B."/>
            <person name="Pretorius Z.A."/>
            <person name="Steffenson B.J."/>
            <person name="Schwessinger B."/>
            <person name="Dodds P.N."/>
            <person name="Figueroa M."/>
        </authorList>
    </citation>
    <scope>NUCLEOTIDE SEQUENCE [LARGE SCALE GENOMIC DNA]</scope>
    <source>
        <strain evidence="2 3">Ug99</strain>
    </source>
</reference>
<sequence length="80" mass="9030">MTSSVPNKHRGPEAAKNSHTLPRTYRTSIKGGLGYKPHRFKLSTTCHYRRQTRLNHRLDAISSSALPPSTLSTQDTDYHP</sequence>
<accession>A0A5B0NP85</accession>
<feature type="region of interest" description="Disordered" evidence="1">
    <location>
        <begin position="1"/>
        <end position="36"/>
    </location>
</feature>
<dbReference type="AlphaFoldDB" id="A0A5B0NP85"/>
<feature type="compositionally biased region" description="Low complexity" evidence="1">
    <location>
        <begin position="60"/>
        <end position="73"/>
    </location>
</feature>
<organism evidence="2 3">
    <name type="scientific">Puccinia graminis f. sp. tritici</name>
    <dbReference type="NCBI Taxonomy" id="56615"/>
    <lineage>
        <taxon>Eukaryota</taxon>
        <taxon>Fungi</taxon>
        <taxon>Dikarya</taxon>
        <taxon>Basidiomycota</taxon>
        <taxon>Pucciniomycotina</taxon>
        <taxon>Pucciniomycetes</taxon>
        <taxon>Pucciniales</taxon>
        <taxon>Pucciniaceae</taxon>
        <taxon>Puccinia</taxon>
    </lineage>
</organism>
<proteinExistence type="predicted"/>